<organism evidence="3 4">
    <name type="scientific">Streptomyces lacrimifluminis</name>
    <dbReference type="NCBI Taxonomy" id="1500077"/>
    <lineage>
        <taxon>Bacteria</taxon>
        <taxon>Bacillati</taxon>
        <taxon>Actinomycetota</taxon>
        <taxon>Actinomycetes</taxon>
        <taxon>Kitasatosporales</taxon>
        <taxon>Streptomycetaceae</taxon>
        <taxon>Streptomyces</taxon>
    </lineage>
</organism>
<dbReference type="AlphaFoldDB" id="A0A917PCA9"/>
<dbReference type="EMBL" id="BMMU01000062">
    <property type="protein sequence ID" value="GGJ70691.1"/>
    <property type="molecule type" value="Genomic_DNA"/>
</dbReference>
<proteinExistence type="predicted"/>
<dbReference type="InterPro" id="IPR013747">
    <property type="entry name" value="ACP_syn_III_C"/>
</dbReference>
<dbReference type="GO" id="GO:0016747">
    <property type="term" value="F:acyltransferase activity, transferring groups other than amino-acyl groups"/>
    <property type="evidence" value="ECO:0007669"/>
    <property type="project" value="UniProtKB-ARBA"/>
</dbReference>
<evidence type="ECO:0000259" key="2">
    <source>
        <dbReference type="Pfam" id="PF08541"/>
    </source>
</evidence>
<name>A0A917PCA9_9ACTN</name>
<evidence type="ECO:0000313" key="4">
    <source>
        <dbReference type="Proteomes" id="UP000625682"/>
    </source>
</evidence>
<dbReference type="RefSeq" id="WP_189152248.1">
    <property type="nucleotide sequence ID" value="NZ_BAABER010000060.1"/>
</dbReference>
<evidence type="ECO:0000313" key="3">
    <source>
        <dbReference type="EMBL" id="GGJ70691.1"/>
    </source>
</evidence>
<accession>A0A917PCA9</accession>
<reference evidence="3" key="1">
    <citation type="journal article" date="2014" name="Int. J. Syst. Evol. Microbiol.">
        <title>Complete genome sequence of Corynebacterium casei LMG S-19264T (=DSM 44701T), isolated from a smear-ripened cheese.</title>
        <authorList>
            <consortium name="US DOE Joint Genome Institute (JGI-PGF)"/>
            <person name="Walter F."/>
            <person name="Albersmeier A."/>
            <person name="Kalinowski J."/>
            <person name="Ruckert C."/>
        </authorList>
    </citation>
    <scope>NUCLEOTIDE SEQUENCE</scope>
    <source>
        <strain evidence="3">CGMCC 4.7272</strain>
    </source>
</reference>
<protein>
    <recommendedName>
        <fullName evidence="2">Beta-ketoacyl-[acyl-carrier-protein] synthase III C-terminal domain-containing protein</fullName>
    </recommendedName>
</protein>
<dbReference type="Pfam" id="PF08541">
    <property type="entry name" value="ACP_syn_III_C"/>
    <property type="match status" value="1"/>
</dbReference>
<reference evidence="3" key="2">
    <citation type="submission" date="2020-09" db="EMBL/GenBank/DDBJ databases">
        <authorList>
            <person name="Sun Q."/>
            <person name="Zhou Y."/>
        </authorList>
    </citation>
    <scope>NUCLEOTIDE SEQUENCE</scope>
    <source>
        <strain evidence="3">CGMCC 4.7272</strain>
    </source>
</reference>
<dbReference type="SUPFAM" id="SSF53901">
    <property type="entry name" value="Thiolase-like"/>
    <property type="match status" value="1"/>
</dbReference>
<sequence>MGISAEQAPAHVRTIGNTAAVSTIALLHADLAAETIAPRDEVCFSVVGSGPERGALIVPVS</sequence>
<comment type="caution">
    <text evidence="3">The sequence shown here is derived from an EMBL/GenBank/DDBJ whole genome shotgun (WGS) entry which is preliminary data.</text>
</comment>
<dbReference type="Proteomes" id="UP000625682">
    <property type="component" value="Unassembled WGS sequence"/>
</dbReference>
<feature type="domain" description="Beta-ketoacyl-[acyl-carrier-protein] synthase III C-terminal" evidence="2">
    <location>
        <begin position="1"/>
        <end position="58"/>
    </location>
</feature>
<gene>
    <name evidence="3" type="ORF">GCM10012282_79390</name>
</gene>
<keyword evidence="4" id="KW-1185">Reference proteome</keyword>
<evidence type="ECO:0000256" key="1">
    <source>
        <dbReference type="ARBA" id="ARBA00022679"/>
    </source>
</evidence>
<dbReference type="Gene3D" id="3.40.47.10">
    <property type="match status" value="1"/>
</dbReference>
<dbReference type="InterPro" id="IPR016039">
    <property type="entry name" value="Thiolase-like"/>
</dbReference>
<keyword evidence="1" id="KW-0808">Transferase</keyword>